<evidence type="ECO:0000256" key="1">
    <source>
        <dbReference type="ARBA" id="ARBA00022729"/>
    </source>
</evidence>
<dbReference type="InterPro" id="IPR040220">
    <property type="entry name" value="DD11"/>
</dbReference>
<dbReference type="InterPro" id="IPR008502">
    <property type="entry name" value="Prolamin-like"/>
</dbReference>
<evidence type="ECO:0000313" key="3">
    <source>
        <dbReference type="Proteomes" id="UP000694864"/>
    </source>
</evidence>
<dbReference type="PANTHER" id="PTHR31207">
    <property type="entry name" value="ECA1 GAMETOGENESIS FAMILY PROTEIN (DUF784)-RELATED-RELATED"/>
    <property type="match status" value="1"/>
</dbReference>
<dbReference type="Proteomes" id="UP000694864">
    <property type="component" value="Chromosome 9"/>
</dbReference>
<organism evidence="3 4">
    <name type="scientific">Camelina sativa</name>
    <name type="common">False flax</name>
    <name type="synonym">Myagrum sativum</name>
    <dbReference type="NCBI Taxonomy" id="90675"/>
    <lineage>
        <taxon>Eukaryota</taxon>
        <taxon>Viridiplantae</taxon>
        <taxon>Streptophyta</taxon>
        <taxon>Embryophyta</taxon>
        <taxon>Tracheophyta</taxon>
        <taxon>Spermatophyta</taxon>
        <taxon>Magnoliopsida</taxon>
        <taxon>eudicotyledons</taxon>
        <taxon>Gunneridae</taxon>
        <taxon>Pentapetalae</taxon>
        <taxon>rosids</taxon>
        <taxon>malvids</taxon>
        <taxon>Brassicales</taxon>
        <taxon>Brassicaceae</taxon>
        <taxon>Camelineae</taxon>
        <taxon>Camelina</taxon>
    </lineage>
</organism>
<dbReference type="RefSeq" id="XP_019085615.1">
    <property type="nucleotide sequence ID" value="XM_019230070.1"/>
</dbReference>
<keyword evidence="3" id="KW-1185">Reference proteome</keyword>
<evidence type="ECO:0000259" key="2">
    <source>
        <dbReference type="Pfam" id="PF05617"/>
    </source>
</evidence>
<feature type="domain" description="Prolamin-like" evidence="2">
    <location>
        <begin position="61"/>
        <end position="124"/>
    </location>
</feature>
<dbReference type="GeneID" id="109126487"/>
<gene>
    <name evidence="4" type="primary">LOC109126487</name>
</gene>
<evidence type="ECO:0000313" key="4">
    <source>
        <dbReference type="RefSeq" id="XP_019085615.1"/>
    </source>
</evidence>
<protein>
    <submittedName>
        <fullName evidence="4">Uncharacterized protein LOC109126487</fullName>
    </submittedName>
</protein>
<reference evidence="3" key="1">
    <citation type="journal article" date="2014" name="Nat. Commun.">
        <title>The emerging biofuel crop Camelina sativa retains a highly undifferentiated hexaploid genome structure.</title>
        <authorList>
            <person name="Kagale S."/>
            <person name="Koh C."/>
            <person name="Nixon J."/>
            <person name="Bollina V."/>
            <person name="Clarke W.E."/>
            <person name="Tuteja R."/>
            <person name="Spillane C."/>
            <person name="Robinson S.J."/>
            <person name="Links M.G."/>
            <person name="Clarke C."/>
            <person name="Higgins E.E."/>
            <person name="Huebert T."/>
            <person name="Sharpe A.G."/>
            <person name="Parkin I.A."/>
        </authorList>
    </citation>
    <scope>NUCLEOTIDE SEQUENCE [LARGE SCALE GENOMIC DNA]</scope>
    <source>
        <strain evidence="3">cv. DH55</strain>
    </source>
</reference>
<accession>A0ABM1QFS7</accession>
<keyword evidence="1" id="KW-0732">Signal</keyword>
<sequence>MLKCYQQATSDKHIFMTFSVTIVLVSLSHLSFAIEENNHEPLMSKNEIDAMRDKSAISPIKCLDEVFAEILRNKIASRKCCLRIVNAGKECHMEYAKLFFQINNIRCYSSESFLKTNKVWNRCSTEICVLSPFSR</sequence>
<name>A0ABM1QFS7_CAMSA</name>
<reference evidence="4" key="2">
    <citation type="submission" date="2025-08" db="UniProtKB">
        <authorList>
            <consortium name="RefSeq"/>
        </authorList>
    </citation>
    <scope>IDENTIFICATION</scope>
    <source>
        <tissue evidence="4">Leaf</tissue>
    </source>
</reference>
<dbReference type="PANTHER" id="PTHR31207:SF40">
    <property type="entry name" value="ECA1 GAMETOGENESIS FAMILY PROTEIN (DUF784)-RELATED"/>
    <property type="match status" value="1"/>
</dbReference>
<dbReference type="Pfam" id="PF05617">
    <property type="entry name" value="Prolamin_like"/>
    <property type="match status" value="1"/>
</dbReference>
<proteinExistence type="predicted"/>